<evidence type="ECO:0000313" key="3">
    <source>
        <dbReference type="Proteomes" id="UP001492380"/>
    </source>
</evidence>
<dbReference type="PROSITE" id="PS51184">
    <property type="entry name" value="JMJC"/>
    <property type="match status" value="1"/>
</dbReference>
<dbReference type="PANTHER" id="PTHR12461">
    <property type="entry name" value="HYPOXIA-INDUCIBLE FACTOR 1 ALPHA INHIBITOR-RELATED"/>
    <property type="match status" value="1"/>
</dbReference>
<feature type="domain" description="JmjC" evidence="1">
    <location>
        <begin position="159"/>
        <end position="330"/>
    </location>
</feature>
<dbReference type="InterPro" id="IPR003347">
    <property type="entry name" value="JmjC_dom"/>
</dbReference>
<dbReference type="Proteomes" id="UP001492380">
    <property type="component" value="Unassembled WGS sequence"/>
</dbReference>
<gene>
    <name evidence="2" type="ORF">HDK90DRAFT_181923</name>
</gene>
<dbReference type="Pfam" id="PF13621">
    <property type="entry name" value="Cupin_8"/>
    <property type="match status" value="1"/>
</dbReference>
<comment type="caution">
    <text evidence="2">The sequence shown here is derived from an EMBL/GenBank/DDBJ whole genome shotgun (WGS) entry which is preliminary data.</text>
</comment>
<dbReference type="PANTHER" id="PTHR12461:SF105">
    <property type="entry name" value="HYPOXIA-INDUCIBLE FACTOR 1-ALPHA INHIBITOR"/>
    <property type="match status" value="1"/>
</dbReference>
<proteinExistence type="predicted"/>
<accession>A0ABR1YW51</accession>
<name>A0ABR1YW51_9PEZI</name>
<keyword evidence="3" id="KW-1185">Reference proteome</keyword>
<dbReference type="SMART" id="SM00558">
    <property type="entry name" value="JmjC"/>
    <property type="match status" value="1"/>
</dbReference>
<sequence>MVRLVARLASRAQTSFSPKCRQYHTFNRDLSEFIIPETEAKRHSTKPLPLPAELIEPYVRRLACNLDIPSRIRCHYLEDSDAFHKWFKQRGKHTTLNTELFKQEGGSSLVPLEYLGFDPESNTPTFKRFKAPLATFASFVEAPSSKFNLYLAQCDFDSFPERLQEDLEFFPRFLRKYSSENHIYGRNIWIGTPPTYTPLHRDPNHNYYQQLASVKKVRLMSPEMGLKVYSKLANDNSNDWASHADPRGRIRTEEMMASSQRQDLYRAVWENQDPTVEIYEGALERGQALFIPAGWWHSFKSEDQNSISASINYWFQFASKNCFLLRDLSKRRGEAKKLLAAITGASTTSLRASMLELENLAEKTGQSPQQILGDSYKEVMDAEHHFRHALIRWGYLKTKSKDLRSKSSRILQTIN</sequence>
<dbReference type="InterPro" id="IPR041667">
    <property type="entry name" value="Cupin_8"/>
</dbReference>
<evidence type="ECO:0000313" key="2">
    <source>
        <dbReference type="EMBL" id="KAK8240367.1"/>
    </source>
</evidence>
<reference evidence="2 3" key="1">
    <citation type="submission" date="2024-04" db="EMBL/GenBank/DDBJ databases">
        <title>Phyllosticta paracitricarpa is synonymous to the EU quarantine fungus P. citricarpa based on phylogenomic analyses.</title>
        <authorList>
            <consortium name="Lawrence Berkeley National Laboratory"/>
            <person name="Van Ingen-Buijs V.A."/>
            <person name="Van Westerhoven A.C."/>
            <person name="Haridas S."/>
            <person name="Skiadas P."/>
            <person name="Martin F."/>
            <person name="Groenewald J.Z."/>
            <person name="Crous P.W."/>
            <person name="Seidl M.F."/>
        </authorList>
    </citation>
    <scope>NUCLEOTIDE SEQUENCE [LARGE SCALE GENOMIC DNA]</scope>
    <source>
        <strain evidence="2 3">CBS 123374</strain>
    </source>
</reference>
<organism evidence="2 3">
    <name type="scientific">Phyllosticta capitalensis</name>
    <dbReference type="NCBI Taxonomy" id="121624"/>
    <lineage>
        <taxon>Eukaryota</taxon>
        <taxon>Fungi</taxon>
        <taxon>Dikarya</taxon>
        <taxon>Ascomycota</taxon>
        <taxon>Pezizomycotina</taxon>
        <taxon>Dothideomycetes</taxon>
        <taxon>Dothideomycetes incertae sedis</taxon>
        <taxon>Botryosphaeriales</taxon>
        <taxon>Phyllostictaceae</taxon>
        <taxon>Phyllosticta</taxon>
    </lineage>
</organism>
<protein>
    <recommendedName>
        <fullName evidence="1">JmjC domain-containing protein</fullName>
    </recommendedName>
</protein>
<dbReference type="Gene3D" id="2.60.120.650">
    <property type="entry name" value="Cupin"/>
    <property type="match status" value="1"/>
</dbReference>
<dbReference type="EMBL" id="JBBWRZ010000003">
    <property type="protein sequence ID" value="KAK8240367.1"/>
    <property type="molecule type" value="Genomic_DNA"/>
</dbReference>
<evidence type="ECO:0000259" key="1">
    <source>
        <dbReference type="PROSITE" id="PS51184"/>
    </source>
</evidence>
<dbReference type="SUPFAM" id="SSF51197">
    <property type="entry name" value="Clavaminate synthase-like"/>
    <property type="match status" value="1"/>
</dbReference>